<protein>
    <recommendedName>
        <fullName evidence="4">Protein kinase domain-containing protein</fullName>
    </recommendedName>
</protein>
<dbReference type="InterPro" id="IPR051931">
    <property type="entry name" value="PAK3-like"/>
</dbReference>
<dbReference type="InterPro" id="IPR000719">
    <property type="entry name" value="Prot_kinase_dom"/>
</dbReference>
<feature type="domain" description="Protein kinase" evidence="4">
    <location>
        <begin position="105"/>
        <end position="374"/>
    </location>
</feature>
<sequence length="374" mass="42537">MPIPTNNTTTTMNSIEDAFKRLPRPQRVLDPTRPRVPTTVALLAQKNGHRDDFMKTHSAVPPLPLSELPPYPQPPSPLLASPSVTHQPVPRLAIGHVSPLREHKTALESNVSKGSNRSELLTLGHFKQNDIEWAVQSSKRCKGLFMVKKVFRKDGIVEKDILERLQHPNITKLVSSIYEDDMMLLTFEYCRFSLIEVMSVHVKLEELQVQCIATSIFNALSYLSRHNIVHGSVGSHSIRITTPDFRIVLSDFSKSTVKDKKIQSGNDLVDLGFVLLECMEGRSLPPHKRSLSFVKSQRERNRVFGLHNAENWSGSKNLIDFLDELFNEKRSADAKYTRPHKFVSSKNEDSEWLQAFVELCTLELFTSWVPKMES</sequence>
<name>A0A8H5ZA19_COCSA</name>
<gene>
    <name evidence="5" type="ORF">GGP41_009364</name>
</gene>
<dbReference type="Proteomes" id="UP000624244">
    <property type="component" value="Unassembled WGS sequence"/>
</dbReference>
<dbReference type="GO" id="GO:0005524">
    <property type="term" value="F:ATP binding"/>
    <property type="evidence" value="ECO:0007669"/>
    <property type="project" value="UniProtKB-KW"/>
</dbReference>
<evidence type="ECO:0000313" key="6">
    <source>
        <dbReference type="Proteomes" id="UP000624244"/>
    </source>
</evidence>
<dbReference type="PROSITE" id="PS50011">
    <property type="entry name" value="PROTEIN_KINASE_DOM"/>
    <property type="match status" value="1"/>
</dbReference>
<dbReference type="Gene3D" id="3.30.200.20">
    <property type="entry name" value="Phosphorylase Kinase, domain 1"/>
    <property type="match status" value="1"/>
</dbReference>
<comment type="caution">
    <text evidence="5">The sequence shown here is derived from an EMBL/GenBank/DDBJ whole genome shotgun (WGS) entry which is preliminary data.</text>
</comment>
<dbReference type="AlphaFoldDB" id="A0A8H5ZA19"/>
<dbReference type="GO" id="GO:0004672">
    <property type="term" value="F:protein kinase activity"/>
    <property type="evidence" value="ECO:0007669"/>
    <property type="project" value="InterPro"/>
</dbReference>
<evidence type="ECO:0000256" key="3">
    <source>
        <dbReference type="ARBA" id="ARBA00022840"/>
    </source>
</evidence>
<evidence type="ECO:0000256" key="1">
    <source>
        <dbReference type="ARBA" id="ARBA00008874"/>
    </source>
</evidence>
<dbReference type="SUPFAM" id="SSF56112">
    <property type="entry name" value="Protein kinase-like (PK-like)"/>
    <property type="match status" value="1"/>
</dbReference>
<evidence type="ECO:0000259" key="4">
    <source>
        <dbReference type="PROSITE" id="PS50011"/>
    </source>
</evidence>
<reference evidence="5" key="1">
    <citation type="submission" date="2019-11" db="EMBL/GenBank/DDBJ databases">
        <title>Bipolaris sorokiniana Genome sequencing.</title>
        <authorList>
            <person name="Wang H."/>
        </authorList>
    </citation>
    <scope>NUCLEOTIDE SEQUENCE</scope>
</reference>
<dbReference type="Pfam" id="PF00069">
    <property type="entry name" value="Pkinase"/>
    <property type="match status" value="1"/>
</dbReference>
<dbReference type="SMART" id="SM00220">
    <property type="entry name" value="S_TKc"/>
    <property type="match status" value="1"/>
</dbReference>
<evidence type="ECO:0000313" key="5">
    <source>
        <dbReference type="EMBL" id="KAF5845560.1"/>
    </source>
</evidence>
<dbReference type="PANTHER" id="PTHR45832:SF22">
    <property type="entry name" value="SERINE_THREONINE-PROTEIN KINASE SAMKA-RELATED"/>
    <property type="match status" value="1"/>
</dbReference>
<keyword evidence="3" id="KW-0067">ATP-binding</keyword>
<evidence type="ECO:0000256" key="2">
    <source>
        <dbReference type="ARBA" id="ARBA00022741"/>
    </source>
</evidence>
<keyword evidence="2" id="KW-0547">Nucleotide-binding</keyword>
<proteinExistence type="inferred from homology"/>
<dbReference type="InterPro" id="IPR011009">
    <property type="entry name" value="Kinase-like_dom_sf"/>
</dbReference>
<comment type="similarity">
    <text evidence="1">Belongs to the protein kinase superfamily. STE Ser/Thr protein kinase family. STE20 subfamily.</text>
</comment>
<organism evidence="5 6">
    <name type="scientific">Cochliobolus sativus</name>
    <name type="common">Common root rot and spot blotch fungus</name>
    <name type="synonym">Bipolaris sorokiniana</name>
    <dbReference type="NCBI Taxonomy" id="45130"/>
    <lineage>
        <taxon>Eukaryota</taxon>
        <taxon>Fungi</taxon>
        <taxon>Dikarya</taxon>
        <taxon>Ascomycota</taxon>
        <taxon>Pezizomycotina</taxon>
        <taxon>Dothideomycetes</taxon>
        <taxon>Pleosporomycetidae</taxon>
        <taxon>Pleosporales</taxon>
        <taxon>Pleosporineae</taxon>
        <taxon>Pleosporaceae</taxon>
        <taxon>Bipolaris</taxon>
    </lineage>
</organism>
<dbReference type="EMBL" id="WNKQ01000018">
    <property type="protein sequence ID" value="KAF5845560.1"/>
    <property type="molecule type" value="Genomic_DNA"/>
</dbReference>
<dbReference type="Gene3D" id="1.10.510.10">
    <property type="entry name" value="Transferase(Phosphotransferase) domain 1"/>
    <property type="match status" value="1"/>
</dbReference>
<accession>A0A8H5ZA19</accession>
<dbReference type="PANTHER" id="PTHR45832">
    <property type="entry name" value="SERINE/THREONINE-PROTEIN KINASE SAMKA-RELATED-RELATED"/>
    <property type="match status" value="1"/>
</dbReference>